<gene>
    <name evidence="1" type="ORF">SO802_034066</name>
</gene>
<evidence type="ECO:0000313" key="2">
    <source>
        <dbReference type="Proteomes" id="UP001459277"/>
    </source>
</evidence>
<proteinExistence type="predicted"/>
<evidence type="ECO:0008006" key="3">
    <source>
        <dbReference type="Google" id="ProtNLM"/>
    </source>
</evidence>
<reference evidence="1 2" key="1">
    <citation type="submission" date="2024-01" db="EMBL/GenBank/DDBJ databases">
        <title>A telomere-to-telomere, gap-free genome of sweet tea (Lithocarpus litseifolius).</title>
        <authorList>
            <person name="Zhou J."/>
        </authorList>
    </citation>
    <scope>NUCLEOTIDE SEQUENCE [LARGE SCALE GENOMIC DNA]</scope>
    <source>
        <strain evidence="1">Zhou-2022a</strain>
        <tissue evidence="1">Leaf</tissue>
    </source>
</reference>
<comment type="caution">
    <text evidence="1">The sequence shown here is derived from an EMBL/GenBank/DDBJ whole genome shotgun (WGS) entry which is preliminary data.</text>
</comment>
<evidence type="ECO:0000313" key="1">
    <source>
        <dbReference type="EMBL" id="KAK9984541.1"/>
    </source>
</evidence>
<dbReference type="EMBL" id="JAZDWU010000012">
    <property type="protein sequence ID" value="KAK9984541.1"/>
    <property type="molecule type" value="Genomic_DNA"/>
</dbReference>
<dbReference type="Proteomes" id="UP001459277">
    <property type="component" value="Unassembled WGS sequence"/>
</dbReference>
<protein>
    <recommendedName>
        <fullName evidence="3">Ribosomal protein L2</fullName>
    </recommendedName>
</protein>
<name>A0AAW2BEX6_9ROSI</name>
<organism evidence="1 2">
    <name type="scientific">Lithocarpus litseifolius</name>
    <dbReference type="NCBI Taxonomy" id="425828"/>
    <lineage>
        <taxon>Eukaryota</taxon>
        <taxon>Viridiplantae</taxon>
        <taxon>Streptophyta</taxon>
        <taxon>Embryophyta</taxon>
        <taxon>Tracheophyta</taxon>
        <taxon>Spermatophyta</taxon>
        <taxon>Magnoliopsida</taxon>
        <taxon>eudicotyledons</taxon>
        <taxon>Gunneridae</taxon>
        <taxon>Pentapetalae</taxon>
        <taxon>rosids</taxon>
        <taxon>fabids</taxon>
        <taxon>Fagales</taxon>
        <taxon>Fagaceae</taxon>
        <taxon>Lithocarpus</taxon>
    </lineage>
</organism>
<dbReference type="AlphaFoldDB" id="A0AAW2BEX6"/>
<accession>A0AAW2BEX6</accession>
<sequence length="123" mass="13577">MKAILLNSRILRNPFLVGLPSIMVNRRAQDISLCTNAWRPSKAMSDSSKVCLSPPASFRQLLIPSSYSSRLVQVFVDLKGFGRSRSTWIMKRNNASGRSGHSGFFGKVPDVASHEVGRKAETP</sequence>
<keyword evidence="2" id="KW-1185">Reference proteome</keyword>